<name>A0A9D1KTS1_9FLAO</name>
<dbReference type="Pfam" id="PF14114">
    <property type="entry name" value="DUF4286"/>
    <property type="match status" value="1"/>
</dbReference>
<comment type="caution">
    <text evidence="1">The sequence shown here is derived from an EMBL/GenBank/DDBJ whole genome shotgun (WGS) entry which is preliminary data.</text>
</comment>
<sequence length="110" mass="12088">MEHIYNITAAVDTAIAAQWVEEACASFLPALAKAPGVSAVELIEVHSDDAPADTRSYTVQVRFSGKDSLEAFLGALEREAESRLFERFGQRYLTFRLQLDSLHKIASAGE</sequence>
<proteinExistence type="predicted"/>
<evidence type="ECO:0000313" key="2">
    <source>
        <dbReference type="Proteomes" id="UP000824161"/>
    </source>
</evidence>
<gene>
    <name evidence="1" type="ORF">IAC44_00330</name>
</gene>
<reference evidence="1" key="1">
    <citation type="submission" date="2020-10" db="EMBL/GenBank/DDBJ databases">
        <authorList>
            <person name="Gilroy R."/>
        </authorList>
    </citation>
    <scope>NUCLEOTIDE SEQUENCE</scope>
    <source>
        <strain evidence="1">1383</strain>
    </source>
</reference>
<organism evidence="1 2">
    <name type="scientific">Candidatus Merdimorpha stercoravium</name>
    <dbReference type="NCBI Taxonomy" id="2840863"/>
    <lineage>
        <taxon>Bacteria</taxon>
        <taxon>Pseudomonadati</taxon>
        <taxon>Bacteroidota</taxon>
        <taxon>Flavobacteriia</taxon>
        <taxon>Flavobacteriales</taxon>
        <taxon>Candidatus Merdimorpha</taxon>
    </lineage>
</organism>
<protein>
    <submittedName>
        <fullName evidence="1">DUF4286 family protein</fullName>
    </submittedName>
</protein>
<reference evidence="1" key="2">
    <citation type="journal article" date="2021" name="PeerJ">
        <title>Extensive microbial diversity within the chicken gut microbiome revealed by metagenomics and culture.</title>
        <authorList>
            <person name="Gilroy R."/>
            <person name="Ravi A."/>
            <person name="Getino M."/>
            <person name="Pursley I."/>
            <person name="Horton D.L."/>
            <person name="Alikhan N.F."/>
            <person name="Baker D."/>
            <person name="Gharbi K."/>
            <person name="Hall N."/>
            <person name="Watson M."/>
            <person name="Adriaenssens E.M."/>
            <person name="Foster-Nyarko E."/>
            <person name="Jarju S."/>
            <person name="Secka A."/>
            <person name="Antonio M."/>
            <person name="Oren A."/>
            <person name="Chaudhuri R.R."/>
            <person name="La Ragione R."/>
            <person name="Hildebrand F."/>
            <person name="Pallen M.J."/>
        </authorList>
    </citation>
    <scope>NUCLEOTIDE SEQUENCE</scope>
    <source>
        <strain evidence="1">1383</strain>
    </source>
</reference>
<dbReference type="InterPro" id="IPR025563">
    <property type="entry name" value="DUF4286"/>
</dbReference>
<evidence type="ECO:0000313" key="1">
    <source>
        <dbReference type="EMBL" id="HIT97265.1"/>
    </source>
</evidence>
<dbReference type="AlphaFoldDB" id="A0A9D1KTS1"/>
<accession>A0A9D1KTS1</accession>
<dbReference type="EMBL" id="DVLY01000005">
    <property type="protein sequence ID" value="HIT97265.1"/>
    <property type="molecule type" value="Genomic_DNA"/>
</dbReference>
<dbReference type="Proteomes" id="UP000824161">
    <property type="component" value="Unassembled WGS sequence"/>
</dbReference>